<dbReference type="RefSeq" id="WP_259055781.1">
    <property type="nucleotide sequence ID" value="NZ_JANUCT010000012.1"/>
</dbReference>
<reference evidence="2" key="1">
    <citation type="submission" date="2022-08" db="EMBL/GenBank/DDBJ databases">
        <title>Genomic Encyclopedia of Type Strains, Phase III (KMG-III): the genomes of soil and plant-associated and newly described type strains.</title>
        <authorList>
            <person name="Whitman W."/>
        </authorList>
    </citation>
    <scope>NUCLEOTIDE SEQUENCE</scope>
    <source>
        <strain evidence="2">HMT 1</strain>
    </source>
</reference>
<organism evidence="2 3">
    <name type="scientific">Methylohalomonas lacus</name>
    <dbReference type="NCBI Taxonomy" id="398773"/>
    <lineage>
        <taxon>Bacteria</taxon>
        <taxon>Pseudomonadati</taxon>
        <taxon>Pseudomonadota</taxon>
        <taxon>Gammaproteobacteria</taxon>
        <taxon>Methylohalomonadales</taxon>
        <taxon>Methylohalomonadaceae</taxon>
        <taxon>Methylohalomonas</taxon>
    </lineage>
</organism>
<keyword evidence="3" id="KW-1185">Reference proteome</keyword>
<evidence type="ECO:0000313" key="3">
    <source>
        <dbReference type="Proteomes" id="UP001204445"/>
    </source>
</evidence>
<dbReference type="AlphaFoldDB" id="A0AAE3L1M4"/>
<feature type="transmembrane region" description="Helical" evidence="1">
    <location>
        <begin position="51"/>
        <end position="71"/>
    </location>
</feature>
<sequence length="73" mass="7758">MARHRSHLFELAAELPWPMALALAVLSYLLMALAAPGLLDHAPVPATFARVLANLAPFVAGLFVLVALLSLGR</sequence>
<comment type="caution">
    <text evidence="2">The sequence shown here is derived from an EMBL/GenBank/DDBJ whole genome shotgun (WGS) entry which is preliminary data.</text>
</comment>
<dbReference type="Proteomes" id="UP001204445">
    <property type="component" value="Unassembled WGS sequence"/>
</dbReference>
<accession>A0AAE3L1M4</accession>
<keyword evidence="1" id="KW-1133">Transmembrane helix</keyword>
<protein>
    <submittedName>
        <fullName evidence="2">Uncharacterized protein</fullName>
    </submittedName>
</protein>
<gene>
    <name evidence="2" type="ORF">J2T55_001837</name>
</gene>
<name>A0AAE3L1M4_9GAMM</name>
<keyword evidence="1" id="KW-0812">Transmembrane</keyword>
<feature type="transmembrane region" description="Helical" evidence="1">
    <location>
        <begin position="20"/>
        <end position="39"/>
    </location>
</feature>
<evidence type="ECO:0000313" key="2">
    <source>
        <dbReference type="EMBL" id="MCS3903805.1"/>
    </source>
</evidence>
<proteinExistence type="predicted"/>
<evidence type="ECO:0000256" key="1">
    <source>
        <dbReference type="SAM" id="Phobius"/>
    </source>
</evidence>
<keyword evidence="1" id="KW-0472">Membrane</keyword>
<dbReference type="EMBL" id="JANUCT010000012">
    <property type="protein sequence ID" value="MCS3903805.1"/>
    <property type="molecule type" value="Genomic_DNA"/>
</dbReference>